<dbReference type="PANTHER" id="PTHR34220">
    <property type="entry name" value="SENSOR HISTIDINE KINASE YPDA"/>
    <property type="match status" value="1"/>
</dbReference>
<evidence type="ECO:0000259" key="1">
    <source>
        <dbReference type="Pfam" id="PF06580"/>
    </source>
</evidence>
<dbReference type="RefSeq" id="WP_371839077.1">
    <property type="nucleotide sequence ID" value="NZ_JBGMEK010000021.1"/>
</dbReference>
<dbReference type="Pfam" id="PF06580">
    <property type="entry name" value="His_kinase"/>
    <property type="match status" value="1"/>
</dbReference>
<keyword evidence="2" id="KW-0418">Kinase</keyword>
<protein>
    <submittedName>
        <fullName evidence="2">Sensor histidine kinase</fullName>
        <ecNumber evidence="2">2.7.13.3</ecNumber>
    </submittedName>
</protein>
<dbReference type="InterPro" id="IPR036890">
    <property type="entry name" value="HATPase_C_sf"/>
</dbReference>
<dbReference type="InterPro" id="IPR010559">
    <property type="entry name" value="Sig_transdc_His_kin_internal"/>
</dbReference>
<gene>
    <name evidence="2" type="ORF">ACCI49_11335</name>
</gene>
<feature type="domain" description="Signal transduction histidine kinase internal region" evidence="1">
    <location>
        <begin position="4"/>
        <end position="80"/>
    </location>
</feature>
<keyword evidence="3" id="KW-1185">Reference proteome</keyword>
<dbReference type="GO" id="GO:0004673">
    <property type="term" value="F:protein histidine kinase activity"/>
    <property type="evidence" value="ECO:0007669"/>
    <property type="project" value="UniProtKB-EC"/>
</dbReference>
<reference evidence="2 3" key="1">
    <citation type="submission" date="2024-08" db="EMBL/GenBank/DDBJ databases">
        <authorList>
            <person name="Ishaq N."/>
        </authorList>
    </citation>
    <scope>NUCLEOTIDE SEQUENCE [LARGE SCALE GENOMIC DNA]</scope>
    <source>
        <strain evidence="2 3">DSM 18651</strain>
    </source>
</reference>
<comment type="caution">
    <text evidence="2">The sequence shown here is derived from an EMBL/GenBank/DDBJ whole genome shotgun (WGS) entry which is preliminary data.</text>
</comment>
<dbReference type="Proteomes" id="UP001569428">
    <property type="component" value="Unassembled WGS sequence"/>
</dbReference>
<accession>A0ABV4NZE5</accession>
<evidence type="ECO:0000313" key="3">
    <source>
        <dbReference type="Proteomes" id="UP001569428"/>
    </source>
</evidence>
<dbReference type="Gene3D" id="3.30.565.10">
    <property type="entry name" value="Histidine kinase-like ATPase, C-terminal domain"/>
    <property type="match status" value="1"/>
</dbReference>
<dbReference type="EC" id="2.7.13.3" evidence="2"/>
<organism evidence="2 3">
    <name type="scientific">Microbulbifer epialgicus</name>
    <dbReference type="NCBI Taxonomy" id="393907"/>
    <lineage>
        <taxon>Bacteria</taxon>
        <taxon>Pseudomonadati</taxon>
        <taxon>Pseudomonadota</taxon>
        <taxon>Gammaproteobacteria</taxon>
        <taxon>Cellvibrionales</taxon>
        <taxon>Microbulbiferaceae</taxon>
        <taxon>Microbulbifer</taxon>
    </lineage>
</organism>
<name>A0ABV4NZE5_9GAMM</name>
<dbReference type="EMBL" id="JBGMEK010000021">
    <property type="protein sequence ID" value="MFA0811511.1"/>
    <property type="molecule type" value="Genomic_DNA"/>
</dbReference>
<keyword evidence="2" id="KW-0808">Transferase</keyword>
<dbReference type="PANTHER" id="PTHR34220:SF7">
    <property type="entry name" value="SENSOR HISTIDINE KINASE YPDA"/>
    <property type="match status" value="1"/>
</dbReference>
<evidence type="ECO:0000313" key="2">
    <source>
        <dbReference type="EMBL" id="MFA0811511.1"/>
    </source>
</evidence>
<proteinExistence type="predicted"/>
<dbReference type="InterPro" id="IPR050640">
    <property type="entry name" value="Bact_2-comp_sensor_kinase"/>
</dbReference>
<sequence length="186" mass="21513">MENQLKILQQQLDPHFLFNNLNILSALIISKPEVAEDYLDTFTNIYRYILDSHNLKTTSLENEIAFATDYMSLLDKRFSNAYKLEILHKKETSLKHITLPCSLQLALENVIKHNQGDKDNPLLIRVNITDHWLEINNEIRSKTNTLPSNKLGLNNMRLRAEAILGKSIETIQENDQFTLRLPLIGD</sequence>